<evidence type="ECO:0000259" key="1">
    <source>
        <dbReference type="Pfam" id="PF02317"/>
    </source>
</evidence>
<dbReference type="InterPro" id="IPR013328">
    <property type="entry name" value="6PGD_dom2"/>
</dbReference>
<name>A0A1J7IF75_9PEZI</name>
<dbReference type="Gene3D" id="3.40.50.720">
    <property type="entry name" value="NAD(P)-binding Rossmann-like Domain"/>
    <property type="match status" value="1"/>
</dbReference>
<dbReference type="Proteomes" id="UP000182658">
    <property type="component" value="Unassembled WGS sequence"/>
</dbReference>
<evidence type="ECO:0000313" key="2">
    <source>
        <dbReference type="EMBL" id="OIW26359.1"/>
    </source>
</evidence>
<keyword evidence="3" id="KW-1185">Reference proteome</keyword>
<dbReference type="InterPro" id="IPR003421">
    <property type="entry name" value="Opine_DH"/>
</dbReference>
<dbReference type="SUPFAM" id="SSF48179">
    <property type="entry name" value="6-phosphogluconate dehydrogenase C-terminal domain-like"/>
    <property type="match status" value="1"/>
</dbReference>
<dbReference type="EMBL" id="KV875100">
    <property type="protein sequence ID" value="OIW26359.1"/>
    <property type="molecule type" value="Genomic_DNA"/>
</dbReference>
<reference evidence="2 3" key="1">
    <citation type="submission" date="2016-10" db="EMBL/GenBank/DDBJ databases">
        <title>Draft genome sequence of Coniochaeta ligniaria NRRL30616, a lignocellulolytic fungus for bioabatement of inhibitors in plant biomass hydrolysates.</title>
        <authorList>
            <consortium name="DOE Joint Genome Institute"/>
            <person name="Jimenez D.J."/>
            <person name="Hector R.E."/>
            <person name="Riley R."/>
            <person name="Sun H."/>
            <person name="Grigoriev I.V."/>
            <person name="Van Elsas J.D."/>
            <person name="Nichols N.N."/>
        </authorList>
    </citation>
    <scope>NUCLEOTIDE SEQUENCE [LARGE SCALE GENOMIC DNA]</scope>
    <source>
        <strain evidence="2 3">NRRL 30616</strain>
    </source>
</reference>
<dbReference type="Pfam" id="PF02317">
    <property type="entry name" value="Octopine_DH"/>
    <property type="match status" value="1"/>
</dbReference>
<dbReference type="SUPFAM" id="SSF51735">
    <property type="entry name" value="NAD(P)-binding Rossmann-fold domains"/>
    <property type="match status" value="1"/>
</dbReference>
<organism evidence="2 3">
    <name type="scientific">Coniochaeta ligniaria NRRL 30616</name>
    <dbReference type="NCBI Taxonomy" id="1408157"/>
    <lineage>
        <taxon>Eukaryota</taxon>
        <taxon>Fungi</taxon>
        <taxon>Dikarya</taxon>
        <taxon>Ascomycota</taxon>
        <taxon>Pezizomycotina</taxon>
        <taxon>Sordariomycetes</taxon>
        <taxon>Sordariomycetidae</taxon>
        <taxon>Coniochaetales</taxon>
        <taxon>Coniochaetaceae</taxon>
        <taxon>Coniochaeta</taxon>
    </lineage>
</organism>
<proteinExistence type="predicted"/>
<dbReference type="GO" id="GO:0016491">
    <property type="term" value="F:oxidoreductase activity"/>
    <property type="evidence" value="ECO:0007669"/>
    <property type="project" value="InterPro"/>
</dbReference>
<dbReference type="OrthoDB" id="4394513at2759"/>
<gene>
    <name evidence="2" type="ORF">CONLIGDRAFT_634642</name>
</gene>
<sequence>MTTKRDKVLILGAGHAGCGMAADFEDYKKGSTILWAADGHDRVFRKIKRQGCLRSYLELNGTYNPELTKDLEYGFSRAWLAIVATPATGQHDIIAIIAKLMEGKKINGSKTLLMFNSGRLVAPLAAQQLKDAGFKNILETGKSPYSSRVEELDDGTVRVRLNAYKRRLHVAGLNPISLYDRTQLNRIFRMKVIYMPNILKLFLLGQYFIHISAVLSNLSPIETKEPKKFYSGLMSPGVCTLSEHAHQLTLDVATKLGFTGMETMLEAFKNDYDSDAPDLASFVRDCPELNRRCGLPDSTRHRQLDEDVLYYAAPVVSIAEAVGVTGTHLDIVRGWIASASVLNGKDYRAGGRKLEDFGLSADATKEQILDLFNARRD</sequence>
<protein>
    <submittedName>
        <fullName evidence="2">6-phosphogluconate dehydrogenase C-terminal domain-like protein</fullName>
    </submittedName>
</protein>
<dbReference type="InParanoid" id="A0A1J7IF75"/>
<feature type="domain" description="Opine dehydrogenase" evidence="1">
    <location>
        <begin position="197"/>
        <end position="336"/>
    </location>
</feature>
<dbReference type="Gene3D" id="1.10.1040.10">
    <property type="entry name" value="N-(1-d-carboxylethyl)-l-norvaline Dehydrogenase, domain 2"/>
    <property type="match status" value="1"/>
</dbReference>
<dbReference type="InterPro" id="IPR008927">
    <property type="entry name" value="6-PGluconate_DH-like_C_sf"/>
</dbReference>
<accession>A0A1J7IF75</accession>
<dbReference type="AlphaFoldDB" id="A0A1J7IF75"/>
<dbReference type="InterPro" id="IPR036291">
    <property type="entry name" value="NAD(P)-bd_dom_sf"/>
</dbReference>
<evidence type="ECO:0000313" key="3">
    <source>
        <dbReference type="Proteomes" id="UP000182658"/>
    </source>
</evidence>